<keyword evidence="5 6" id="KW-0472">Membrane</keyword>
<evidence type="ECO:0000313" key="9">
    <source>
        <dbReference type="Proteomes" id="UP000717996"/>
    </source>
</evidence>
<protein>
    <recommendedName>
        <fullName evidence="7">Major facilitator superfamily (MFS) profile domain-containing protein</fullName>
    </recommendedName>
</protein>
<feature type="transmembrane region" description="Helical" evidence="6">
    <location>
        <begin position="453"/>
        <end position="471"/>
    </location>
</feature>
<evidence type="ECO:0000256" key="4">
    <source>
        <dbReference type="ARBA" id="ARBA00022989"/>
    </source>
</evidence>
<gene>
    <name evidence="8" type="ORF">G6F51_001183</name>
</gene>
<dbReference type="InterPro" id="IPR024989">
    <property type="entry name" value="MFS_assoc_dom"/>
</dbReference>
<dbReference type="GO" id="GO:0022857">
    <property type="term" value="F:transmembrane transporter activity"/>
    <property type="evidence" value="ECO:0007669"/>
    <property type="project" value="InterPro"/>
</dbReference>
<dbReference type="AlphaFoldDB" id="A0A9P6YN06"/>
<keyword evidence="3 6" id="KW-0812">Transmembrane</keyword>
<evidence type="ECO:0000256" key="2">
    <source>
        <dbReference type="ARBA" id="ARBA00005241"/>
    </source>
</evidence>
<feature type="transmembrane region" description="Helical" evidence="6">
    <location>
        <begin position="384"/>
        <end position="407"/>
    </location>
</feature>
<feature type="transmembrane region" description="Helical" evidence="6">
    <location>
        <begin position="678"/>
        <end position="699"/>
    </location>
</feature>
<feature type="transmembrane region" description="Helical" evidence="6">
    <location>
        <begin position="289"/>
        <end position="309"/>
    </location>
</feature>
<dbReference type="GO" id="GO:0016020">
    <property type="term" value="C:membrane"/>
    <property type="evidence" value="ECO:0007669"/>
    <property type="project" value="UniProtKB-SubCell"/>
</dbReference>
<keyword evidence="4 6" id="KW-1133">Transmembrane helix</keyword>
<dbReference type="EMBL" id="JAANIT010000084">
    <property type="protein sequence ID" value="KAG1552503.1"/>
    <property type="molecule type" value="Genomic_DNA"/>
</dbReference>
<feature type="transmembrane region" description="Helical" evidence="6">
    <location>
        <begin position="428"/>
        <end position="447"/>
    </location>
</feature>
<dbReference type="Gene3D" id="1.20.1250.20">
    <property type="entry name" value="MFS general substrate transporter like domains"/>
    <property type="match status" value="2"/>
</dbReference>
<dbReference type="InterPro" id="IPR036259">
    <property type="entry name" value="MFS_trans_sf"/>
</dbReference>
<proteinExistence type="inferred from homology"/>
<comment type="subcellular location">
    <subcellularLocation>
        <location evidence="1">Membrane</location>
        <topology evidence="1">Multi-pass membrane protein</topology>
    </subcellularLocation>
</comment>
<feature type="transmembrane region" description="Helical" evidence="6">
    <location>
        <begin position="588"/>
        <end position="611"/>
    </location>
</feature>
<feature type="transmembrane region" description="Helical" evidence="6">
    <location>
        <begin position="720"/>
        <end position="741"/>
    </location>
</feature>
<sequence>MFQKPNAVETPRYEKPNAYDEETIVVTASRQGSRSSRMTNDSYSSRFFSYHQEITPSTSPPSSPKCTYQPVWILSQPTPTTQTSFNQLEITDISLNKSATIRRKRSTIVDVIQYFISQHGDIHDVRQQLIYRKLSFRSWTNHQNTLVDVQRNKHVVDMKRKTFKKEHITIELENNPPEYFIKTSHASILFEYKTFFYGSCIRWKRPSLLSRDFTCEIKVVSNSTIKKDDFIESDSENEDDEDHDHHNHKTCRRWKLLAEYTDDVDCLEIQRQVLTQVGGDKRDLLEINLIITCSIFAVLSSAQSYLPIYYHDTLGFSSDQIGLVLAIAPFVQSISCPLWTFTVDKKPNMHGFIMALTSFLGGLATIAIMFIGHSSYFGFELSNTVLVIIVSCLALGFAFFTLPNMALVDSAVMKILGPNKILYGEQRLWGSVSAALTILIVGQLISITGNLDTLFYTFAASTAVFIILALFTKPSHYEEMINTDQDEEEQPIQRIKTSEKLYNRATNYSTIPTRESGEESRYVDLFKTNSLASVHTIREEADEALDRTGLDLGLAISRIASVDQSLASIFEHTAEDIPSPQIFKSPRILTFLITTLLFGFVLSIIINFLFIFLNGELHMPTSWIGWTGPTTGITELLCFCFSKQLQERFGVTKMIITAHVAIIVRCLIYTVLVPDLFITNIIALLLQTLHGIGFGIFWATSVSEMDSFFPPEQRSVAQGILGALHFGLGTGLGALAGGYLYQYLGSVWMFRSAALICTLNMFIFYIGRLERYNF</sequence>
<feature type="transmembrane region" description="Helical" evidence="6">
    <location>
        <begin position="321"/>
        <end position="340"/>
    </location>
</feature>
<evidence type="ECO:0000256" key="1">
    <source>
        <dbReference type="ARBA" id="ARBA00004141"/>
    </source>
</evidence>
<dbReference type="Proteomes" id="UP000717996">
    <property type="component" value="Unassembled WGS sequence"/>
</dbReference>
<evidence type="ECO:0000256" key="6">
    <source>
        <dbReference type="SAM" id="Phobius"/>
    </source>
</evidence>
<comment type="similarity">
    <text evidence="2">Belongs to the major facilitator superfamily. MFSD6 family.</text>
</comment>
<feature type="transmembrane region" description="Helical" evidence="6">
    <location>
        <begin position="747"/>
        <end position="767"/>
    </location>
</feature>
<dbReference type="InterPro" id="IPR020846">
    <property type="entry name" value="MFS_dom"/>
</dbReference>
<feature type="transmembrane region" description="Helical" evidence="6">
    <location>
        <begin position="623"/>
        <end position="642"/>
    </location>
</feature>
<dbReference type="InterPro" id="IPR051717">
    <property type="entry name" value="MFS_MFSD6"/>
</dbReference>
<dbReference type="SUPFAM" id="SSF103473">
    <property type="entry name" value="MFS general substrate transporter"/>
    <property type="match status" value="2"/>
</dbReference>
<reference evidence="8" key="1">
    <citation type="journal article" date="2020" name="Microb. Genom.">
        <title>Genetic diversity of clinical and environmental Mucorales isolates obtained from an investigation of mucormycosis cases among solid organ transplant recipients.</title>
        <authorList>
            <person name="Nguyen M.H."/>
            <person name="Kaul D."/>
            <person name="Muto C."/>
            <person name="Cheng S.J."/>
            <person name="Richter R.A."/>
            <person name="Bruno V.M."/>
            <person name="Liu G."/>
            <person name="Beyhan S."/>
            <person name="Sundermann A.J."/>
            <person name="Mounaud S."/>
            <person name="Pasculle A.W."/>
            <person name="Nierman W.C."/>
            <person name="Driscoll E."/>
            <person name="Cumbie R."/>
            <person name="Clancy C.J."/>
            <person name="Dupont C.L."/>
        </authorList>
    </citation>
    <scope>NUCLEOTIDE SEQUENCE</scope>
    <source>
        <strain evidence="8">GL16</strain>
    </source>
</reference>
<evidence type="ECO:0000256" key="3">
    <source>
        <dbReference type="ARBA" id="ARBA00022692"/>
    </source>
</evidence>
<name>A0A9P6YN06_RHIOR</name>
<dbReference type="PANTHER" id="PTHR16172">
    <property type="entry name" value="MAJOR FACILITATOR SUPERFAMILY DOMAIN-CONTAINING PROTEIN 6-LIKE"/>
    <property type="match status" value="1"/>
</dbReference>
<accession>A0A9P6YN06</accession>
<feature type="transmembrane region" description="Helical" evidence="6">
    <location>
        <begin position="352"/>
        <end position="372"/>
    </location>
</feature>
<dbReference type="OrthoDB" id="515887at2759"/>
<dbReference type="Pfam" id="PF12832">
    <property type="entry name" value="MFS_1_like"/>
    <property type="match status" value="1"/>
</dbReference>
<dbReference type="PANTHER" id="PTHR16172:SF41">
    <property type="entry name" value="MAJOR FACILITATOR SUPERFAMILY DOMAIN-CONTAINING PROTEIN 6-LIKE"/>
    <property type="match status" value="1"/>
</dbReference>
<dbReference type="PROSITE" id="PS50850">
    <property type="entry name" value="MFS"/>
    <property type="match status" value="1"/>
</dbReference>
<evidence type="ECO:0000259" key="7">
    <source>
        <dbReference type="PROSITE" id="PS50850"/>
    </source>
</evidence>
<feature type="domain" description="Major facilitator superfamily (MFS) profile" evidence="7">
    <location>
        <begin position="587"/>
        <end position="774"/>
    </location>
</feature>
<evidence type="ECO:0000313" key="8">
    <source>
        <dbReference type="EMBL" id="KAG1552503.1"/>
    </source>
</evidence>
<comment type="caution">
    <text evidence="8">The sequence shown here is derived from an EMBL/GenBank/DDBJ whole genome shotgun (WGS) entry which is preliminary data.</text>
</comment>
<feature type="transmembrane region" description="Helical" evidence="6">
    <location>
        <begin position="654"/>
        <end position="672"/>
    </location>
</feature>
<organism evidence="8 9">
    <name type="scientific">Rhizopus oryzae</name>
    <name type="common">Mucormycosis agent</name>
    <name type="synonym">Rhizopus arrhizus var. delemar</name>
    <dbReference type="NCBI Taxonomy" id="64495"/>
    <lineage>
        <taxon>Eukaryota</taxon>
        <taxon>Fungi</taxon>
        <taxon>Fungi incertae sedis</taxon>
        <taxon>Mucoromycota</taxon>
        <taxon>Mucoromycotina</taxon>
        <taxon>Mucoromycetes</taxon>
        <taxon>Mucorales</taxon>
        <taxon>Mucorineae</taxon>
        <taxon>Rhizopodaceae</taxon>
        <taxon>Rhizopus</taxon>
    </lineage>
</organism>
<evidence type="ECO:0000256" key="5">
    <source>
        <dbReference type="ARBA" id="ARBA00023136"/>
    </source>
</evidence>